<dbReference type="GO" id="GO:0030313">
    <property type="term" value="C:cell envelope"/>
    <property type="evidence" value="ECO:0007669"/>
    <property type="project" value="UniProtKB-SubCell"/>
</dbReference>
<dbReference type="PANTHER" id="PTHR42852:SF6">
    <property type="entry name" value="THIOL:DISULFIDE INTERCHANGE PROTEIN DSBE"/>
    <property type="match status" value="1"/>
</dbReference>
<keyword evidence="2" id="KW-0201">Cytochrome c-type biogenesis</keyword>
<comment type="subcellular location">
    <subcellularLocation>
        <location evidence="1">Cell envelope</location>
    </subcellularLocation>
</comment>
<dbReference type="RefSeq" id="WP_092057020.1">
    <property type="nucleotide sequence ID" value="NZ_FOQD01000027.1"/>
</dbReference>
<dbReference type="AlphaFoldDB" id="A0A1I3T3S7"/>
<keyword evidence="4" id="KW-0676">Redox-active center</keyword>
<dbReference type="Gene3D" id="3.40.30.10">
    <property type="entry name" value="Glutaredoxin"/>
    <property type="match status" value="1"/>
</dbReference>
<sequence>MSNRIFHHLEPYRTSDRSARAIHTNLQRNLYAGLRIVALAAVLSGCGTSTPTDQADFEPFDPEPASEFEGARQTPARMAAAAHHGDIELAAATSATASTEPAKGSADWLLQEIVRLRTAPIDVMRQPIPGQPGAYEEVKLSAEQIERERLRRYELTIQYASQVISKTHPHPEQEQAFNSAVHYLSDARMQLALLGHEQQPQLLVENAEALFQRDPTSFAAVESASRVLQLTQTMATRDAQPDPKWVLAFARQARLFAVNFPQETNRAAVHVLAAGQMCEQTGATDDARACYAWIEQSLPGTPYSDQVASPLRRMRLVGQPLTEFGGSTWDGGHLSIDQYRGKSVLIAFWTSNSAQFQQDLPRLQSGVNKFLGRVAVVGVNLDRDDRAVAQFLQQTGLTWPQIFFSDPDKRGEHNLVAWHYGVTNVPQYWLVDSRGIVRSVNVDIAHLDEELAETFTR</sequence>
<evidence type="ECO:0000313" key="7">
    <source>
        <dbReference type="EMBL" id="SFJ65162.1"/>
    </source>
</evidence>
<keyword evidence="3" id="KW-1015">Disulfide bond</keyword>
<accession>A0A1I3T3S7</accession>
<evidence type="ECO:0000256" key="4">
    <source>
        <dbReference type="ARBA" id="ARBA00023284"/>
    </source>
</evidence>
<evidence type="ECO:0000256" key="1">
    <source>
        <dbReference type="ARBA" id="ARBA00004196"/>
    </source>
</evidence>
<dbReference type="GO" id="GO:0016491">
    <property type="term" value="F:oxidoreductase activity"/>
    <property type="evidence" value="ECO:0007669"/>
    <property type="project" value="InterPro"/>
</dbReference>
<dbReference type="SUPFAM" id="SSF52833">
    <property type="entry name" value="Thioredoxin-like"/>
    <property type="match status" value="1"/>
</dbReference>
<dbReference type="OrthoDB" id="252709at2"/>
<dbReference type="Proteomes" id="UP000199518">
    <property type="component" value="Unassembled WGS sequence"/>
</dbReference>
<dbReference type="InterPro" id="IPR036249">
    <property type="entry name" value="Thioredoxin-like_sf"/>
</dbReference>
<dbReference type="PANTHER" id="PTHR42852">
    <property type="entry name" value="THIOL:DISULFIDE INTERCHANGE PROTEIN DSBE"/>
    <property type="match status" value="1"/>
</dbReference>
<feature type="region of interest" description="Disordered" evidence="5">
    <location>
        <begin position="50"/>
        <end position="73"/>
    </location>
</feature>
<evidence type="ECO:0000256" key="5">
    <source>
        <dbReference type="SAM" id="MobiDB-lite"/>
    </source>
</evidence>
<evidence type="ECO:0000313" key="8">
    <source>
        <dbReference type="Proteomes" id="UP000199518"/>
    </source>
</evidence>
<dbReference type="GO" id="GO:0016853">
    <property type="term" value="F:isomerase activity"/>
    <property type="evidence" value="ECO:0007669"/>
    <property type="project" value="UniProtKB-KW"/>
</dbReference>
<dbReference type="STRING" id="1576369.SAMN05421753_12720"/>
<dbReference type="GO" id="GO:0016209">
    <property type="term" value="F:antioxidant activity"/>
    <property type="evidence" value="ECO:0007669"/>
    <property type="project" value="InterPro"/>
</dbReference>
<protein>
    <submittedName>
        <fullName evidence="7">Thiol-disulfide isomerase or thioredoxin</fullName>
    </submittedName>
</protein>
<feature type="compositionally biased region" description="Acidic residues" evidence="5">
    <location>
        <begin position="55"/>
        <end position="66"/>
    </location>
</feature>
<dbReference type="GO" id="GO:0017004">
    <property type="term" value="P:cytochrome complex assembly"/>
    <property type="evidence" value="ECO:0007669"/>
    <property type="project" value="UniProtKB-KW"/>
</dbReference>
<dbReference type="EMBL" id="FOQD01000027">
    <property type="protein sequence ID" value="SFJ65162.1"/>
    <property type="molecule type" value="Genomic_DNA"/>
</dbReference>
<name>A0A1I3T3S7_9PLAN</name>
<keyword evidence="8" id="KW-1185">Reference proteome</keyword>
<dbReference type="Pfam" id="PF00578">
    <property type="entry name" value="AhpC-TSA"/>
    <property type="match status" value="1"/>
</dbReference>
<evidence type="ECO:0000259" key="6">
    <source>
        <dbReference type="Pfam" id="PF00578"/>
    </source>
</evidence>
<proteinExistence type="predicted"/>
<keyword evidence="7" id="KW-0413">Isomerase</keyword>
<feature type="domain" description="Alkyl hydroperoxide reductase subunit C/ Thiol specific antioxidant" evidence="6">
    <location>
        <begin position="317"/>
        <end position="439"/>
    </location>
</feature>
<evidence type="ECO:0000256" key="2">
    <source>
        <dbReference type="ARBA" id="ARBA00022748"/>
    </source>
</evidence>
<evidence type="ECO:0000256" key="3">
    <source>
        <dbReference type="ARBA" id="ARBA00023157"/>
    </source>
</evidence>
<dbReference type="InterPro" id="IPR000866">
    <property type="entry name" value="AhpC/TSA"/>
</dbReference>
<dbReference type="InterPro" id="IPR050553">
    <property type="entry name" value="Thioredoxin_ResA/DsbE_sf"/>
</dbReference>
<organism evidence="7 8">
    <name type="scientific">Planctomicrobium piriforme</name>
    <dbReference type="NCBI Taxonomy" id="1576369"/>
    <lineage>
        <taxon>Bacteria</taxon>
        <taxon>Pseudomonadati</taxon>
        <taxon>Planctomycetota</taxon>
        <taxon>Planctomycetia</taxon>
        <taxon>Planctomycetales</taxon>
        <taxon>Planctomycetaceae</taxon>
        <taxon>Planctomicrobium</taxon>
    </lineage>
</organism>
<gene>
    <name evidence="7" type="ORF">SAMN05421753_12720</name>
</gene>
<dbReference type="CDD" id="cd02966">
    <property type="entry name" value="TlpA_like_family"/>
    <property type="match status" value="1"/>
</dbReference>
<reference evidence="8" key="1">
    <citation type="submission" date="2016-10" db="EMBL/GenBank/DDBJ databases">
        <authorList>
            <person name="Varghese N."/>
            <person name="Submissions S."/>
        </authorList>
    </citation>
    <scope>NUCLEOTIDE SEQUENCE [LARGE SCALE GENOMIC DNA]</scope>
    <source>
        <strain evidence="8">DSM 26348</strain>
    </source>
</reference>